<organism evidence="2 3">
    <name type="scientific">Pinctada imbricata</name>
    <name type="common">Atlantic pearl-oyster</name>
    <name type="synonym">Pinctada martensii</name>
    <dbReference type="NCBI Taxonomy" id="66713"/>
    <lineage>
        <taxon>Eukaryota</taxon>
        <taxon>Metazoa</taxon>
        <taxon>Spiralia</taxon>
        <taxon>Lophotrochozoa</taxon>
        <taxon>Mollusca</taxon>
        <taxon>Bivalvia</taxon>
        <taxon>Autobranchia</taxon>
        <taxon>Pteriomorphia</taxon>
        <taxon>Pterioida</taxon>
        <taxon>Pterioidea</taxon>
        <taxon>Pteriidae</taxon>
        <taxon>Pinctada</taxon>
    </lineage>
</organism>
<proteinExistence type="predicted"/>
<feature type="transmembrane region" description="Helical" evidence="1">
    <location>
        <begin position="839"/>
        <end position="858"/>
    </location>
</feature>
<protein>
    <submittedName>
        <fullName evidence="2">Uncharacterized protein</fullName>
    </submittedName>
</protein>
<evidence type="ECO:0000256" key="1">
    <source>
        <dbReference type="SAM" id="Phobius"/>
    </source>
</evidence>
<keyword evidence="3" id="KW-1185">Reference proteome</keyword>
<keyword evidence="1" id="KW-0812">Transmembrane</keyword>
<dbReference type="Proteomes" id="UP001186944">
    <property type="component" value="Unassembled WGS sequence"/>
</dbReference>
<dbReference type="EMBL" id="VSWD01000009">
    <property type="protein sequence ID" value="KAK3093639.1"/>
    <property type="molecule type" value="Genomic_DNA"/>
</dbReference>
<evidence type="ECO:0000313" key="2">
    <source>
        <dbReference type="EMBL" id="KAK3093639.1"/>
    </source>
</evidence>
<keyword evidence="1" id="KW-1133">Transmembrane helix</keyword>
<name>A0AA89BS88_PINIB</name>
<dbReference type="AlphaFoldDB" id="A0AA89BS88"/>
<sequence>MDPNNGHDDWKHAAIHSLRFYSCNESADALVRSFAADHDDLVREMAYKVYKDHPLSGDGHNQRHKDIIRGIRYTYRQMVRLKRSIIAAEFKDGGIYFAIKLPGIEWKKTIGLSAIGAGFGLTVKNGIEIDVRPLQGHADVDVYDEAYVKVFLGWFGLEFSIVHAFFCYQAHIRYDVNILKGGFQDIVDEIVNILKSLPVIFKTLVEDVAEAVIKALKYKAYPWITKIQTIVLKARFFIEDIKTDVLVFYNTIADAVTVTLPYGAKKIYDAISGINQGFKNFFTNPVKSIFRVGRAVLDFIIFFMKLYLFGFLRSQRKEVISSNTAPTAKYKNASCLKDLPYSPFQKDHTHEIKEALMKAFETFTSLIKSAFDRLGKPFFDAFRSVMEAVRGIKMAFVNLKDIVNKAKSLVEKVFGPKFHMDFPARRRNEVPECGQGIWPTTSNGKYSTLGVDVEIELGENVVCPVNGIVRRNGDGKVIIEPKDDDFLDLEVVIDNINPRSDIDEEGIYLRAGEDHIGTAGSSPCQPNFIHLAVRQEYILFIFVLSISFFCFDVFSTTTNILDVVNVNIYTVAQIRDIVDQGLQAKLDQIYAELQDIQASSPTEHLQGLSLAKLRQMLRFSFDKITGSQSQLISRVLGMAENGCPQFKGHLTKGEGHVCFAHPDCQGLMCGISVPYGGYHEMFQVDIRIDPCTHSLNVSAPNHETFTVHLFLEDSAHEVRFGHMMVDGLTISLSVEGYVEVTDDTVASVSAKICAQGFESCLPDIYLITGMVFHKGERCYLDVLDVIDTLREAVLKELMDDPQKAFQVHGTEFKNKHDSCKDVAIPVPTFDFPLFAHKSLIMAGPIPIVFVVEILYYVLGYGHYPYLSTSLYDKRDNFNFSIANFPFLSSNIPSLPAYGVFISQLIRYARASTKYTDFVMRARRLSDKLLSQGYVCDRLTSSLRKFYVRYGELVIHYDVPLSRMVDDILSWTI</sequence>
<keyword evidence="1" id="KW-0472">Membrane</keyword>
<evidence type="ECO:0000313" key="3">
    <source>
        <dbReference type="Proteomes" id="UP001186944"/>
    </source>
</evidence>
<accession>A0AA89BS88</accession>
<reference evidence="2" key="1">
    <citation type="submission" date="2019-08" db="EMBL/GenBank/DDBJ databases">
        <title>The improved chromosome-level genome for the pearl oyster Pinctada fucata martensii using PacBio sequencing and Hi-C.</title>
        <authorList>
            <person name="Zheng Z."/>
        </authorList>
    </citation>
    <scope>NUCLEOTIDE SEQUENCE</scope>
    <source>
        <strain evidence="2">ZZ-2019</strain>
        <tissue evidence="2">Adductor muscle</tissue>
    </source>
</reference>
<gene>
    <name evidence="2" type="ORF">FSP39_018327</name>
</gene>
<comment type="caution">
    <text evidence="2">The sequence shown here is derived from an EMBL/GenBank/DDBJ whole genome shotgun (WGS) entry which is preliminary data.</text>
</comment>